<evidence type="ECO:0000313" key="6">
    <source>
        <dbReference type="EMBL" id="KKU03401.1"/>
    </source>
</evidence>
<dbReference type="PANTHER" id="PTHR12714:SF9">
    <property type="entry name" value="PROTEIN-S-ISOPRENYLCYSTEINE O-METHYLTRANSFERASE"/>
    <property type="match status" value="1"/>
</dbReference>
<dbReference type="PANTHER" id="PTHR12714">
    <property type="entry name" value="PROTEIN-S ISOPRENYLCYSTEINE O-METHYLTRANSFERASE"/>
    <property type="match status" value="1"/>
</dbReference>
<comment type="subcellular location">
    <subcellularLocation>
        <location evidence="1">Endomembrane system</location>
        <topology evidence="1">Multi-pass membrane protein</topology>
    </subcellularLocation>
</comment>
<evidence type="ECO:0000256" key="5">
    <source>
        <dbReference type="SAM" id="Phobius"/>
    </source>
</evidence>
<evidence type="ECO:0008006" key="8">
    <source>
        <dbReference type="Google" id="ProtNLM"/>
    </source>
</evidence>
<evidence type="ECO:0000313" key="7">
    <source>
        <dbReference type="Proteomes" id="UP000034264"/>
    </source>
</evidence>
<dbReference type="InterPro" id="IPR007318">
    <property type="entry name" value="Phopholipid_MeTrfase"/>
</dbReference>
<keyword evidence="3 5" id="KW-1133">Transmembrane helix</keyword>
<feature type="transmembrane region" description="Helical" evidence="5">
    <location>
        <begin position="95"/>
        <end position="120"/>
    </location>
</feature>
<name>A0A0G1M561_9BACT</name>
<evidence type="ECO:0000256" key="3">
    <source>
        <dbReference type="ARBA" id="ARBA00022989"/>
    </source>
</evidence>
<feature type="transmembrane region" description="Helical" evidence="5">
    <location>
        <begin position="6"/>
        <end position="22"/>
    </location>
</feature>
<dbReference type="EMBL" id="LCKS01000001">
    <property type="protein sequence ID" value="KKU03401.1"/>
    <property type="molecule type" value="Genomic_DNA"/>
</dbReference>
<dbReference type="Proteomes" id="UP000034264">
    <property type="component" value="Unassembled WGS sequence"/>
</dbReference>
<feature type="transmembrane region" description="Helical" evidence="5">
    <location>
        <begin position="43"/>
        <end position="65"/>
    </location>
</feature>
<reference evidence="6 7" key="1">
    <citation type="journal article" date="2015" name="Nature">
        <title>rRNA introns, odd ribosomes, and small enigmatic genomes across a large radiation of phyla.</title>
        <authorList>
            <person name="Brown C.T."/>
            <person name="Hug L.A."/>
            <person name="Thomas B.C."/>
            <person name="Sharon I."/>
            <person name="Castelle C.J."/>
            <person name="Singh A."/>
            <person name="Wilkins M.J."/>
            <person name="Williams K.H."/>
            <person name="Banfield J.F."/>
        </authorList>
    </citation>
    <scope>NUCLEOTIDE SEQUENCE [LARGE SCALE GENOMIC DNA]</scope>
</reference>
<dbReference type="Gene3D" id="1.20.120.1630">
    <property type="match status" value="1"/>
</dbReference>
<organism evidence="6 7">
    <name type="scientific">Candidatus Amesbacteria bacterium GW2011_GWC2_45_19</name>
    <dbReference type="NCBI Taxonomy" id="1618366"/>
    <lineage>
        <taxon>Bacteria</taxon>
        <taxon>Candidatus Amesiibacteriota</taxon>
    </lineage>
</organism>
<gene>
    <name evidence="6" type="ORF">UX05_C0001G0030</name>
</gene>
<evidence type="ECO:0000256" key="1">
    <source>
        <dbReference type="ARBA" id="ARBA00004127"/>
    </source>
</evidence>
<proteinExistence type="predicted"/>
<sequence>MEYGYGQWIWVVAIAILFLYFLKEVFKPQTPTDWTTYRGMGAFFVALFAEMYGFPLTIYILTSLFGQKLGLDFSHNSGHILESLLGSTGDPHFSLFHIVGNLLVGAGFILIAVSWKILYAAVKAKKISRTGPYKYVRHPQYIGFSLIILGFLLQWPTIITLIMAPFLLWRYAKLARIEEGEMVKKFGQQYLDYKSQTYS</sequence>
<dbReference type="GO" id="GO:0012505">
    <property type="term" value="C:endomembrane system"/>
    <property type="evidence" value="ECO:0007669"/>
    <property type="project" value="UniProtKB-SubCell"/>
</dbReference>
<dbReference type="AlphaFoldDB" id="A0A0G1M561"/>
<accession>A0A0G1M561</accession>
<keyword evidence="2 5" id="KW-0812">Transmembrane</keyword>
<evidence type="ECO:0000256" key="2">
    <source>
        <dbReference type="ARBA" id="ARBA00022692"/>
    </source>
</evidence>
<dbReference type="Pfam" id="PF04191">
    <property type="entry name" value="PEMT"/>
    <property type="match status" value="1"/>
</dbReference>
<dbReference type="GO" id="GO:0016740">
    <property type="term" value="F:transferase activity"/>
    <property type="evidence" value="ECO:0007669"/>
    <property type="project" value="UniProtKB-ARBA"/>
</dbReference>
<comment type="caution">
    <text evidence="6">The sequence shown here is derived from an EMBL/GenBank/DDBJ whole genome shotgun (WGS) entry which is preliminary data.</text>
</comment>
<protein>
    <recommendedName>
        <fullName evidence="8">Isoprenylcysteine carboxyl methyltransferase</fullName>
    </recommendedName>
</protein>
<keyword evidence="4 5" id="KW-0472">Membrane</keyword>
<feature type="transmembrane region" description="Helical" evidence="5">
    <location>
        <begin position="141"/>
        <end position="168"/>
    </location>
</feature>
<evidence type="ECO:0000256" key="4">
    <source>
        <dbReference type="ARBA" id="ARBA00023136"/>
    </source>
</evidence>